<dbReference type="PROSITE" id="PS51924">
    <property type="entry name" value="COV_S2_HR2"/>
    <property type="match status" value="1"/>
</dbReference>
<keyword evidence="3" id="KW-0732">Signal</keyword>
<dbReference type="SUPFAM" id="SSF111474">
    <property type="entry name" value="Coronavirus S2 glycoprotein"/>
    <property type="match status" value="2"/>
</dbReference>
<keyword evidence="8 15" id="KW-1133">Transmembrane helix</keyword>
<keyword evidence="13" id="KW-1160">Virus entry into host cell</keyword>
<dbReference type="Pfam" id="PF01601">
    <property type="entry name" value="CoV_S2"/>
    <property type="match status" value="1"/>
</dbReference>
<name>A0AB38ZDS3_9NIDO</name>
<evidence type="ECO:0000256" key="15">
    <source>
        <dbReference type="SAM" id="Phobius"/>
    </source>
</evidence>
<dbReference type="InterPro" id="IPR043614">
    <property type="entry name" value="Spike_S2_CoV_C"/>
</dbReference>
<dbReference type="Gene3D" id="1.20.5.300">
    <property type="match status" value="2"/>
</dbReference>
<evidence type="ECO:0000256" key="6">
    <source>
        <dbReference type="ARBA" id="ARBA00022870"/>
    </source>
</evidence>
<dbReference type="GO" id="GO:0039654">
    <property type="term" value="P:fusion of virus membrane with host endosome membrane"/>
    <property type="evidence" value="ECO:0007669"/>
    <property type="project" value="InterPro"/>
</dbReference>
<dbReference type="InterPro" id="IPR044874">
    <property type="entry name" value="Spike_S2_CoV_HR2"/>
</dbReference>
<dbReference type="GO" id="GO:0075509">
    <property type="term" value="P:endocytosis involved in viral entry into host cell"/>
    <property type="evidence" value="ECO:0007669"/>
    <property type="project" value="InterPro"/>
</dbReference>
<keyword evidence="2 15" id="KW-0812">Transmembrane</keyword>
<evidence type="ECO:0000256" key="14">
    <source>
        <dbReference type="SAM" id="Coils"/>
    </source>
</evidence>
<keyword evidence="5" id="KW-0946">Virion</keyword>
<evidence type="ECO:0000259" key="16">
    <source>
        <dbReference type="PROSITE" id="PS51923"/>
    </source>
</evidence>
<dbReference type="InterPro" id="IPR002551">
    <property type="entry name" value="Spike_S1_CoV"/>
</dbReference>
<dbReference type="InterPro" id="IPR044873">
    <property type="entry name" value="Spike_S2_CoV_HR1"/>
</dbReference>
<dbReference type="GO" id="GO:0019064">
    <property type="term" value="P:fusion of virus membrane with host plasma membrane"/>
    <property type="evidence" value="ECO:0007669"/>
    <property type="project" value="InterPro"/>
</dbReference>
<dbReference type="InterPro" id="IPR043473">
    <property type="entry name" value="S2_sf_CoV"/>
</dbReference>
<evidence type="ECO:0000256" key="11">
    <source>
        <dbReference type="ARBA" id="ARBA00023136"/>
    </source>
</evidence>
<feature type="transmembrane region" description="Helical" evidence="15">
    <location>
        <begin position="1320"/>
        <end position="1339"/>
    </location>
</feature>
<evidence type="ECO:0000256" key="9">
    <source>
        <dbReference type="ARBA" id="ARBA00023026"/>
    </source>
</evidence>
<keyword evidence="10 14" id="KW-0175">Coiled coil</keyword>
<dbReference type="Gene3D" id="2.60.40.3130">
    <property type="match status" value="1"/>
</dbReference>
<evidence type="ECO:0000256" key="10">
    <source>
        <dbReference type="ARBA" id="ARBA00023054"/>
    </source>
</evidence>
<organism evidence="18">
    <name type="scientific">Mops bat coronavirus</name>
    <dbReference type="NCBI Taxonomy" id="3119328"/>
    <lineage>
        <taxon>Viruses</taxon>
        <taxon>Riboviria</taxon>
        <taxon>Orthornavirae</taxon>
        <taxon>Pisuviricota</taxon>
        <taxon>Pisoniviricetes</taxon>
        <taxon>Nidovirales</taxon>
        <taxon>Cornidovirineae</taxon>
        <taxon>Coronaviridae</taxon>
    </lineage>
</organism>
<evidence type="ECO:0000256" key="3">
    <source>
        <dbReference type="ARBA" id="ARBA00022729"/>
    </source>
</evidence>
<dbReference type="PROSITE" id="PS51923">
    <property type="entry name" value="COV_S2_HR1"/>
    <property type="match status" value="1"/>
</dbReference>
<dbReference type="GO" id="GO:0044173">
    <property type="term" value="C:host cell endoplasmic reticulum-Golgi intermediate compartment membrane"/>
    <property type="evidence" value="ECO:0007669"/>
    <property type="project" value="UniProtKB-SubCell"/>
</dbReference>
<keyword evidence="7" id="KW-0261">Viral envelope protein</keyword>
<evidence type="ECO:0000256" key="13">
    <source>
        <dbReference type="ARBA" id="ARBA00023296"/>
    </source>
</evidence>
<evidence type="ECO:0000313" key="18">
    <source>
        <dbReference type="EMBL" id="WWB00598.1"/>
    </source>
</evidence>
<reference evidence="18" key="1">
    <citation type="submission" date="2024-02" db="EMBL/GenBank/DDBJ databases">
        <title>Substantial viral diversity in bats and rodents from East Africa: insights into evolution, recombination, and co-circulation.</title>
        <authorList>
            <person name="Hu B."/>
        </authorList>
    </citation>
    <scope>NUCLEOTIDE SEQUENCE</scope>
    <source>
        <strain evidence="18">8A/Kenya/BAT1545/2015</strain>
    </source>
</reference>
<evidence type="ECO:0000256" key="1">
    <source>
        <dbReference type="ARBA" id="ARBA00022581"/>
    </source>
</evidence>
<evidence type="ECO:0000259" key="17">
    <source>
        <dbReference type="PROSITE" id="PS51924"/>
    </source>
</evidence>
<evidence type="ECO:0000256" key="8">
    <source>
        <dbReference type="ARBA" id="ARBA00022989"/>
    </source>
</evidence>
<keyword evidence="12" id="KW-0325">Glycoprotein</keyword>
<evidence type="ECO:0000256" key="7">
    <source>
        <dbReference type="ARBA" id="ARBA00022879"/>
    </source>
</evidence>
<evidence type="ECO:0000256" key="4">
    <source>
        <dbReference type="ARBA" id="ARBA00022804"/>
    </source>
</evidence>
<protein>
    <submittedName>
        <fullName evidence="18">Spike protein</fullName>
    </submittedName>
</protein>
<keyword evidence="6" id="KW-1043">Host membrane</keyword>
<dbReference type="GO" id="GO:0016020">
    <property type="term" value="C:membrane"/>
    <property type="evidence" value="ECO:0007669"/>
    <property type="project" value="InterPro"/>
</dbReference>
<evidence type="ECO:0000256" key="12">
    <source>
        <dbReference type="ARBA" id="ARBA00023180"/>
    </source>
</evidence>
<dbReference type="InterPro" id="IPR002552">
    <property type="entry name" value="Spike_S2_CoV"/>
</dbReference>
<feature type="domain" description="Coronavirus spike (S) glycoprotein S2 subunit heptad repeat 1 (HR1) region profile" evidence="16">
    <location>
        <begin position="972"/>
        <end position="1091"/>
    </location>
</feature>
<dbReference type="InterPro" id="IPR043607">
    <property type="entry name" value="CoV_S1_C"/>
</dbReference>
<keyword evidence="4" id="KW-1161">Viral attachment to host cell</keyword>
<evidence type="ECO:0000256" key="2">
    <source>
        <dbReference type="ARBA" id="ARBA00022692"/>
    </source>
</evidence>
<accession>A0AB38ZDS3</accession>
<feature type="domain" description="Coronavirus spike (S) glycoprotein S2 subunit heptad repeat 2 (HR2) region profile" evidence="17">
    <location>
        <begin position="1235"/>
        <end position="1331"/>
    </location>
</feature>
<dbReference type="GO" id="GO:0019031">
    <property type="term" value="C:viral envelope"/>
    <property type="evidence" value="ECO:0007669"/>
    <property type="project" value="UniProtKB-KW"/>
</dbReference>
<keyword evidence="9" id="KW-0843">Virulence</keyword>
<evidence type="ECO:0000256" key="5">
    <source>
        <dbReference type="ARBA" id="ARBA00022844"/>
    </source>
</evidence>
<dbReference type="GO" id="GO:0055036">
    <property type="term" value="C:virion membrane"/>
    <property type="evidence" value="ECO:0007669"/>
    <property type="project" value="UniProtKB-SubCell"/>
</dbReference>
<keyword evidence="11 15" id="KW-0472">Membrane</keyword>
<feature type="coiled-coil region" evidence="14">
    <location>
        <begin position="1261"/>
        <end position="1302"/>
    </location>
</feature>
<keyword evidence="1" id="KW-0945">Host-virus interaction</keyword>
<dbReference type="Pfam" id="PF19214">
    <property type="entry name" value="CoV_S2_C"/>
    <property type="match status" value="1"/>
</dbReference>
<dbReference type="Pfam" id="PF19209">
    <property type="entry name" value="CoV_S1_C"/>
    <property type="match status" value="1"/>
</dbReference>
<dbReference type="GO" id="GO:0046813">
    <property type="term" value="P:receptor-mediated virion attachment to host cell"/>
    <property type="evidence" value="ECO:0007669"/>
    <property type="project" value="InterPro"/>
</dbReference>
<dbReference type="Pfam" id="PF01600">
    <property type="entry name" value="CoV_S1"/>
    <property type="match status" value="1"/>
</dbReference>
<sequence length="1375" mass="150887">MFLILVFITVTSATATLLDQSSNAVFNQSCIQGENFTNLRLGLPADSNALVTGYLPIPGFWICGKNNRGLYWYHASNAHGVFTSYVDSAGRVEIGVSSGKVDPNAWSLYFSQRNTDAGGDYYFKICKWDRRNNLQTRPDLDKSTSCLVNVKGVFNFRHVGREIVGVTWSGDMVRLYLPGRTMLFYLKNDWSYVSFLCALSSSCNSQVVRALRTVNVTTSSDGLISSYKFVSNNSEMAQHLFAVEDGGRIPADFSFKGWFVLTNTSTLIDGRILSFQPLIVNCLWPIPGLLSTSKWIYFNSTSGASCNGFKTEGEFDTLRFALNFSANSERVLDGHSEILIKLDVADVVFTCSNSTTYSAAHKSIPFGYSKVPYYCFAVTNGTAVFVGMLPVVLREVVITKFGGIYLNGYRVFQTPPIRAVLFNVTNAGAGDFWTVAMTRHADVLLDVNGTAITNILYCDTPINMVKCQQMQFMLPDGFYPVSSAALVKHTTFVTLPRANTHQYLQLYVAYTVYNQAASDPPHNYTVKFIQYNGTEFKNLTGQQCISTTQFTTNVTFNGPPDLPSWVGGDVHYKLSITSVDCPFELDSLNNGLTFQSLCFSLEPQAGACTLSINKVWSTFVVPFASLYVTYKSGDAILGVKQPRVGIYDISEIVLDVCCEYVIYGIAGRGVISKTNSTYLAGLYYTSPSGLLLGFKNATTGEIFSVKPCDLSKQVVVINDVLVGAMSSSQNDSYHFNNTISTASFYYHNNEQGNCTNPVLTYSQIGVCSDGSITNVTTRAVPAKPNSVIGVGNISIPTNFSISIQAEYVQLAITPVSVDCSTYVCNGNPHCLRLLAQYVTACKTIEDALQQNARLESSELYTMLDVSHDQLHLANVTTFGMYNLSSVVSGAAGKRTFIEDLLFDKVVTNGLGTVDNDYKSCTNGLDIADLACAQYYNGIMVLPGVADANKLSMYTASLLGGMALGGITAAAATPFALAVQSRLNYVALQTDVLQKNQQILANSFNAAIGNITVAFSQLSDSLQQTADAINTVASALNKVQSVVNSQGQALHQLTKQLSLNFQAISSSIEDIYRRLDGLAADAQVDRLINGRLAALNAFVTQTLTSYAEVRASRRLAQEKINECVSSQSRRYGFCGNGTHLFTIPNAAPNGIMLLHTVLVPTAYKPVAAYAGFCANDAAYVLKDPTLSLFKVNEAYRVSSRHMYEPRVPVIADFVRISHCDISYVNISSDNVQAVVPDYVDVNKTLEDFFQNHNASQGPNLPLDIFNQTYLNLSSEIALLENKSAQLELTAKQLEETIKLINSSLVDLQWLNRFEQYVKWPWYVWLLIVVALTILAGLMLYCCLATGCCGCCSCMTNTLDFRGRNLQRYEVEKVHVQ</sequence>
<dbReference type="EMBL" id="PP273185">
    <property type="protein sequence ID" value="WWB00598.1"/>
    <property type="molecule type" value="Genomic_RNA"/>
</dbReference>
<dbReference type="CDD" id="cd22369">
    <property type="entry name" value="alphaCoV_Spike_SD1-2_S1-S2_S2"/>
    <property type="match status" value="1"/>
</dbReference>
<proteinExistence type="predicted"/>